<keyword evidence="1" id="KW-1185">Reference proteome</keyword>
<evidence type="ECO:0000313" key="1">
    <source>
        <dbReference type="Proteomes" id="UP000092443"/>
    </source>
</evidence>
<dbReference type="GO" id="GO:0003924">
    <property type="term" value="F:GTPase activity"/>
    <property type="evidence" value="ECO:0007669"/>
    <property type="project" value="InterPro"/>
</dbReference>
<dbReference type="RefSeq" id="XP_037898775.1">
    <property type="nucleotide sequence ID" value="XM_038042847.1"/>
</dbReference>
<dbReference type="GO" id="GO:0005525">
    <property type="term" value="F:GTP binding"/>
    <property type="evidence" value="ECO:0007669"/>
    <property type="project" value="InterPro"/>
</dbReference>
<dbReference type="AlphaFoldDB" id="A0A9C6DZZ0"/>
<dbReference type="SUPFAM" id="SSF52540">
    <property type="entry name" value="P-loop containing nucleoside triphosphate hydrolases"/>
    <property type="match status" value="1"/>
</dbReference>
<proteinExistence type="predicted"/>
<dbReference type="GeneID" id="119643490"/>
<evidence type="ECO:0000313" key="2">
    <source>
        <dbReference type="RefSeq" id="XP_037898775.1"/>
    </source>
</evidence>
<dbReference type="Pfam" id="PF00071">
    <property type="entry name" value="Ras"/>
    <property type="match status" value="1"/>
</dbReference>
<protein>
    <submittedName>
        <fullName evidence="2">GTP-binding protein Rhes-like</fullName>
    </submittedName>
</protein>
<gene>
    <name evidence="2" type="primary">LOC119643490</name>
</gene>
<dbReference type="InterPro" id="IPR001806">
    <property type="entry name" value="Small_GTPase"/>
</dbReference>
<organism evidence="1 2">
    <name type="scientific">Glossina fuscipes</name>
    <dbReference type="NCBI Taxonomy" id="7396"/>
    <lineage>
        <taxon>Eukaryota</taxon>
        <taxon>Metazoa</taxon>
        <taxon>Ecdysozoa</taxon>
        <taxon>Arthropoda</taxon>
        <taxon>Hexapoda</taxon>
        <taxon>Insecta</taxon>
        <taxon>Pterygota</taxon>
        <taxon>Neoptera</taxon>
        <taxon>Endopterygota</taxon>
        <taxon>Diptera</taxon>
        <taxon>Brachycera</taxon>
        <taxon>Muscomorpha</taxon>
        <taxon>Hippoboscoidea</taxon>
        <taxon>Glossinidae</taxon>
        <taxon>Glossina</taxon>
    </lineage>
</organism>
<name>A0A9C6DZZ0_9MUSC</name>
<dbReference type="KEGG" id="gfs:119643490"/>
<dbReference type="Gene3D" id="3.40.50.300">
    <property type="entry name" value="P-loop containing nucleotide triphosphate hydrolases"/>
    <property type="match status" value="1"/>
</dbReference>
<dbReference type="Proteomes" id="UP000092443">
    <property type="component" value="Unplaced"/>
</dbReference>
<accession>A0A9C6DZZ0</accession>
<dbReference type="InterPro" id="IPR027417">
    <property type="entry name" value="P-loop_NTPase"/>
</dbReference>
<sequence length="118" mass="13889">MGAARVGKSCIISQFLYDKFNVRYKKTVEELHRGEDWQAYGVIIKLLEIWRYSSKIDAINFCLTPKYRNHKALAFHSLLFLAAEQFIEITKRINSLEMDEIKLGRLSEKLINAHYHIK</sequence>
<reference evidence="2" key="1">
    <citation type="submission" date="2025-08" db="UniProtKB">
        <authorList>
            <consortium name="RefSeq"/>
        </authorList>
    </citation>
    <scope>IDENTIFICATION</scope>
    <source>
        <tissue evidence="2">Whole body pupa</tissue>
    </source>
</reference>